<evidence type="ECO:0000313" key="3">
    <source>
        <dbReference type="Proteomes" id="UP000008366"/>
    </source>
</evidence>
<dbReference type="Pfam" id="PF13556">
    <property type="entry name" value="HTH_30"/>
    <property type="match status" value="1"/>
</dbReference>
<organism evidence="2 3">
    <name type="scientific">Kineosphaera limosa NBRC 100340</name>
    <dbReference type="NCBI Taxonomy" id="1184609"/>
    <lineage>
        <taxon>Bacteria</taxon>
        <taxon>Bacillati</taxon>
        <taxon>Actinomycetota</taxon>
        <taxon>Actinomycetes</taxon>
        <taxon>Micrococcales</taxon>
        <taxon>Dermatophilaceae</taxon>
        <taxon>Kineosphaera</taxon>
    </lineage>
</organism>
<dbReference type="RefSeq" id="WP_006594816.1">
    <property type="nucleotide sequence ID" value="NZ_BAHD01000122.1"/>
</dbReference>
<accession>K6XHJ1</accession>
<dbReference type="InterPro" id="IPR042070">
    <property type="entry name" value="PucR_C-HTH_sf"/>
</dbReference>
<reference evidence="2 3" key="1">
    <citation type="submission" date="2012-08" db="EMBL/GenBank/DDBJ databases">
        <title>Whole genome shotgun sequence of Kineosphaera limosa NBRC 100340.</title>
        <authorList>
            <person name="Yoshida I."/>
            <person name="Isaki S."/>
            <person name="Hosoyama A."/>
            <person name="Tsuchikane K."/>
            <person name="Katsumata H."/>
            <person name="Ando Y."/>
            <person name="Ohji S."/>
            <person name="Hamada M."/>
            <person name="Tamura T."/>
            <person name="Yamazoe A."/>
            <person name="Yamazaki S."/>
            <person name="Fujita N."/>
        </authorList>
    </citation>
    <scope>NUCLEOTIDE SEQUENCE [LARGE SCALE GENOMIC DNA]</scope>
    <source>
        <strain evidence="2 3">NBRC 100340</strain>
    </source>
</reference>
<protein>
    <submittedName>
        <fullName evidence="2">Putative transcriptional regulator</fullName>
    </submittedName>
</protein>
<keyword evidence="3" id="KW-1185">Reference proteome</keyword>
<dbReference type="STRING" id="1184609.KILIM_122_00010"/>
<proteinExistence type="predicted"/>
<dbReference type="Proteomes" id="UP000008366">
    <property type="component" value="Unassembled WGS sequence"/>
</dbReference>
<dbReference type="AlphaFoldDB" id="K6XHJ1"/>
<dbReference type="InterPro" id="IPR051448">
    <property type="entry name" value="CdaR-like_regulators"/>
</dbReference>
<sequence>PQPPPAPARGLRGPVVPAEHCAVEVARLLPLLATLSPGQWQALDPPGPPGAAATLVSSALRAVQDYPRTDLLATLAAYLRHRGRHEECAGELGIHRNTLRHRLRLLRTLLHDTVDTDLDDPDLSAHLWLGLRERGLA</sequence>
<dbReference type="eggNOG" id="COG2508">
    <property type="taxonomic scope" value="Bacteria"/>
</dbReference>
<feature type="non-terminal residue" evidence="2">
    <location>
        <position position="1"/>
    </location>
</feature>
<name>K6XHJ1_9MICO</name>
<evidence type="ECO:0000313" key="2">
    <source>
        <dbReference type="EMBL" id="GAB98284.1"/>
    </source>
</evidence>
<evidence type="ECO:0000259" key="1">
    <source>
        <dbReference type="Pfam" id="PF13556"/>
    </source>
</evidence>
<comment type="caution">
    <text evidence="2">The sequence shown here is derived from an EMBL/GenBank/DDBJ whole genome shotgun (WGS) entry which is preliminary data.</text>
</comment>
<dbReference type="Gene3D" id="1.10.10.2840">
    <property type="entry name" value="PucR C-terminal helix-turn-helix domain"/>
    <property type="match status" value="1"/>
</dbReference>
<dbReference type="EMBL" id="BAHD01000122">
    <property type="protein sequence ID" value="GAB98284.1"/>
    <property type="molecule type" value="Genomic_DNA"/>
</dbReference>
<dbReference type="PANTHER" id="PTHR33744:SF1">
    <property type="entry name" value="DNA-BINDING TRANSCRIPTIONAL ACTIVATOR ADER"/>
    <property type="match status" value="1"/>
</dbReference>
<feature type="domain" description="PucR C-terminal helix-turn-helix" evidence="1">
    <location>
        <begin position="71"/>
        <end position="132"/>
    </location>
</feature>
<gene>
    <name evidence="2" type="ORF">KILIM_122_00010</name>
</gene>
<dbReference type="InterPro" id="IPR025736">
    <property type="entry name" value="PucR_C-HTH_dom"/>
</dbReference>
<dbReference type="PANTHER" id="PTHR33744">
    <property type="entry name" value="CARBOHYDRATE DIACID REGULATOR"/>
    <property type="match status" value="1"/>
</dbReference>